<comment type="caution">
    <text evidence="5">The sequence shown here is derived from an EMBL/GenBank/DDBJ whole genome shotgun (WGS) entry which is preliminary data.</text>
</comment>
<feature type="domain" description="HTH luxR-type" evidence="4">
    <location>
        <begin position="130"/>
        <end position="195"/>
    </location>
</feature>
<dbReference type="InterPro" id="IPR039420">
    <property type="entry name" value="WalR-like"/>
</dbReference>
<evidence type="ECO:0000259" key="4">
    <source>
        <dbReference type="PROSITE" id="PS50043"/>
    </source>
</evidence>
<evidence type="ECO:0000256" key="2">
    <source>
        <dbReference type="ARBA" id="ARBA00023125"/>
    </source>
</evidence>
<dbReference type="PROSITE" id="PS00622">
    <property type="entry name" value="HTH_LUXR_1"/>
    <property type="match status" value="1"/>
</dbReference>
<evidence type="ECO:0000256" key="3">
    <source>
        <dbReference type="ARBA" id="ARBA00023163"/>
    </source>
</evidence>
<keyword evidence="2" id="KW-0238">DNA-binding</keyword>
<proteinExistence type="predicted"/>
<dbReference type="EMBL" id="JXXZ01000013">
    <property type="protein sequence ID" value="KJY97200.1"/>
    <property type="molecule type" value="Genomic_DNA"/>
</dbReference>
<dbReference type="Pfam" id="PF00196">
    <property type="entry name" value="GerE"/>
    <property type="match status" value="1"/>
</dbReference>
<dbReference type="PROSITE" id="PS50043">
    <property type="entry name" value="HTH_LUXR_2"/>
    <property type="match status" value="1"/>
</dbReference>
<reference evidence="5 6" key="1">
    <citation type="journal article" date="2015" name="BMC Genomics">
        <title>Genome mining reveals unlocked bioactive potential of marine Gram-negative bacteria.</title>
        <authorList>
            <person name="Machado H."/>
            <person name="Sonnenschein E.C."/>
            <person name="Melchiorsen J."/>
            <person name="Gram L."/>
        </authorList>
    </citation>
    <scope>NUCLEOTIDE SEQUENCE [LARGE SCALE GENOMIC DNA]</scope>
    <source>
        <strain evidence="5 6">S3137</strain>
    </source>
</reference>
<dbReference type="PATRIC" id="fig|151081.8.peg.762"/>
<dbReference type="SUPFAM" id="SSF46894">
    <property type="entry name" value="C-terminal effector domain of the bipartite response regulators"/>
    <property type="match status" value="1"/>
</dbReference>
<dbReference type="GO" id="GO:0006355">
    <property type="term" value="P:regulation of DNA-templated transcription"/>
    <property type="evidence" value="ECO:0007669"/>
    <property type="project" value="InterPro"/>
</dbReference>
<dbReference type="Gene3D" id="3.40.50.2300">
    <property type="match status" value="1"/>
</dbReference>
<dbReference type="InterPro" id="IPR016032">
    <property type="entry name" value="Sig_transdc_resp-reg_C-effctor"/>
</dbReference>
<name>A0A0F4PNW3_9GAMM</name>
<evidence type="ECO:0000313" key="6">
    <source>
        <dbReference type="Proteomes" id="UP000033664"/>
    </source>
</evidence>
<protein>
    <recommendedName>
        <fullName evidence="4">HTH luxR-type domain-containing protein</fullName>
    </recommendedName>
</protein>
<sequence>MDLFITEQGLISSHWQRLGEPIEVLYALPEQIPDARVAWVLTGMPDWQKIIGQLHARHIAIILMTRNPCVSELQQGFSLGARGYVELFATTAVLKQARDAIENNALWLPGCLLSNLIGALSIADKACSPTSADLSKLSERECEVAKLVAQGQTNKAIAARLYISERTVKQHLSSTFAKLQVKDRLQLALHVNGAGQGH</sequence>
<dbReference type="PANTHER" id="PTHR43214:SF41">
    <property type="entry name" value="NITRATE_NITRITE RESPONSE REGULATOR PROTEIN NARP"/>
    <property type="match status" value="1"/>
</dbReference>
<dbReference type="PANTHER" id="PTHR43214">
    <property type="entry name" value="TWO-COMPONENT RESPONSE REGULATOR"/>
    <property type="match status" value="1"/>
</dbReference>
<gene>
    <name evidence="5" type="ORF">TW72_15415</name>
</gene>
<dbReference type="GO" id="GO:0003677">
    <property type="term" value="F:DNA binding"/>
    <property type="evidence" value="ECO:0007669"/>
    <property type="project" value="UniProtKB-KW"/>
</dbReference>
<dbReference type="CDD" id="cd06170">
    <property type="entry name" value="LuxR_C_like"/>
    <property type="match status" value="1"/>
</dbReference>
<keyword evidence="1" id="KW-0805">Transcription regulation</keyword>
<accession>A0A0F4PNW3</accession>
<keyword evidence="3" id="KW-0804">Transcription</keyword>
<dbReference type="SMART" id="SM00421">
    <property type="entry name" value="HTH_LUXR"/>
    <property type="match status" value="1"/>
</dbReference>
<dbReference type="GeneID" id="58229888"/>
<dbReference type="OrthoDB" id="9794397at2"/>
<evidence type="ECO:0000313" key="5">
    <source>
        <dbReference type="EMBL" id="KJY97200.1"/>
    </source>
</evidence>
<dbReference type="Proteomes" id="UP000033664">
    <property type="component" value="Unassembled WGS sequence"/>
</dbReference>
<dbReference type="eggNOG" id="COG2197">
    <property type="taxonomic scope" value="Bacteria"/>
</dbReference>
<keyword evidence="6" id="KW-1185">Reference proteome</keyword>
<dbReference type="InterPro" id="IPR000792">
    <property type="entry name" value="Tscrpt_reg_LuxR_C"/>
</dbReference>
<dbReference type="AlphaFoldDB" id="A0A0F4PNW3"/>
<organism evidence="5 6">
    <name type="scientific">Pseudoalteromonas ruthenica</name>
    <dbReference type="NCBI Taxonomy" id="151081"/>
    <lineage>
        <taxon>Bacteria</taxon>
        <taxon>Pseudomonadati</taxon>
        <taxon>Pseudomonadota</taxon>
        <taxon>Gammaproteobacteria</taxon>
        <taxon>Alteromonadales</taxon>
        <taxon>Pseudoalteromonadaceae</taxon>
        <taxon>Pseudoalteromonas</taxon>
    </lineage>
</organism>
<dbReference type="PRINTS" id="PR00038">
    <property type="entry name" value="HTHLUXR"/>
</dbReference>
<evidence type="ECO:0000256" key="1">
    <source>
        <dbReference type="ARBA" id="ARBA00023015"/>
    </source>
</evidence>
<dbReference type="RefSeq" id="WP_052698132.1">
    <property type="nucleotide sequence ID" value="NZ_CP023396.1"/>
</dbReference>